<dbReference type="AlphaFoldDB" id="A0A1Y1IN05"/>
<feature type="domain" description="Calcineurin-like phosphoesterase" evidence="1">
    <location>
        <begin position="29"/>
        <end position="202"/>
    </location>
</feature>
<sequence length="471" mass="52426">MGVCHEGRELILKQLSAASGELLPGAQVFQLGDLGGYSHRPGSNNCFNVAKEFLDSFKLPVNIVLGNHDLEGFDDFQTDAENLEGWRQRFGEHYWMREIGNGAAIAIGMSTVRFRDAEHSSHEVYLDQEQVNWFRETLAQHADKPVFVFTHAPPMGSNLTSLQEVHVRNRCAWLNHSERPEAFIDIVRQSPQIKLWFSGHYHLSHDYDRSMNVVNNCLFVQVGVMAQCDRDGRRQSRIVRGGEKGFKIYTLDHVTGQLRLDLVHSYDSRIQELPEKVRRYLPGTLTDAPTGPVWLAGSPGLPGVHSCRKGGAFSPMIGEEKAGSSANEKVTWISQGSALFCVNANQLVQYDPIAVAPVGVVCDRIDGRKIRLLTSDGSEASTSDQEVEFIELVGPGRVGSAPVNAINGKGSFAGEVERIERNEEGGFWYVYQYNKYKLLKQRQAAQEAQKSVAGNGAQPKVVSTLPYSWQH</sequence>
<dbReference type="EMBL" id="DF237602">
    <property type="protein sequence ID" value="GAQ90541.1"/>
    <property type="molecule type" value="Genomic_DNA"/>
</dbReference>
<dbReference type="InterPro" id="IPR004843">
    <property type="entry name" value="Calcineurin-like_PHP"/>
</dbReference>
<organism evidence="2 3">
    <name type="scientific">Klebsormidium nitens</name>
    <name type="common">Green alga</name>
    <name type="synonym">Ulothrix nitens</name>
    <dbReference type="NCBI Taxonomy" id="105231"/>
    <lineage>
        <taxon>Eukaryota</taxon>
        <taxon>Viridiplantae</taxon>
        <taxon>Streptophyta</taxon>
        <taxon>Klebsormidiophyceae</taxon>
        <taxon>Klebsormidiales</taxon>
        <taxon>Klebsormidiaceae</taxon>
        <taxon>Klebsormidium</taxon>
    </lineage>
</organism>
<dbReference type="Pfam" id="PF00149">
    <property type="entry name" value="Metallophos"/>
    <property type="match status" value="1"/>
</dbReference>
<dbReference type="OrthoDB" id="10260867at2759"/>
<dbReference type="PANTHER" id="PTHR43143">
    <property type="entry name" value="METALLOPHOSPHOESTERASE, CALCINEURIN SUPERFAMILY"/>
    <property type="match status" value="1"/>
</dbReference>
<dbReference type="SUPFAM" id="SSF56300">
    <property type="entry name" value="Metallo-dependent phosphatases"/>
    <property type="match status" value="1"/>
</dbReference>
<dbReference type="OMA" id="NANSHHE"/>
<proteinExistence type="predicted"/>
<dbReference type="Proteomes" id="UP000054558">
    <property type="component" value="Unassembled WGS sequence"/>
</dbReference>
<dbReference type="InterPro" id="IPR029052">
    <property type="entry name" value="Metallo-depent_PP-like"/>
</dbReference>
<reference evidence="2 3" key="1">
    <citation type="journal article" date="2014" name="Nat. Commun.">
        <title>Klebsormidium flaccidum genome reveals primary factors for plant terrestrial adaptation.</title>
        <authorList>
            <person name="Hori K."/>
            <person name="Maruyama F."/>
            <person name="Fujisawa T."/>
            <person name="Togashi T."/>
            <person name="Yamamoto N."/>
            <person name="Seo M."/>
            <person name="Sato S."/>
            <person name="Yamada T."/>
            <person name="Mori H."/>
            <person name="Tajima N."/>
            <person name="Moriyama T."/>
            <person name="Ikeuchi M."/>
            <person name="Watanabe M."/>
            <person name="Wada H."/>
            <person name="Kobayashi K."/>
            <person name="Saito M."/>
            <person name="Masuda T."/>
            <person name="Sasaki-Sekimoto Y."/>
            <person name="Mashiguchi K."/>
            <person name="Awai K."/>
            <person name="Shimojima M."/>
            <person name="Masuda S."/>
            <person name="Iwai M."/>
            <person name="Nobusawa T."/>
            <person name="Narise T."/>
            <person name="Kondo S."/>
            <person name="Saito H."/>
            <person name="Sato R."/>
            <person name="Murakawa M."/>
            <person name="Ihara Y."/>
            <person name="Oshima-Yamada Y."/>
            <person name="Ohtaka K."/>
            <person name="Satoh M."/>
            <person name="Sonobe K."/>
            <person name="Ishii M."/>
            <person name="Ohtani R."/>
            <person name="Kanamori-Sato M."/>
            <person name="Honoki R."/>
            <person name="Miyazaki D."/>
            <person name="Mochizuki H."/>
            <person name="Umetsu J."/>
            <person name="Higashi K."/>
            <person name="Shibata D."/>
            <person name="Kamiya Y."/>
            <person name="Sato N."/>
            <person name="Nakamura Y."/>
            <person name="Tabata S."/>
            <person name="Ida S."/>
            <person name="Kurokawa K."/>
            <person name="Ohta H."/>
        </authorList>
    </citation>
    <scope>NUCLEOTIDE SEQUENCE [LARGE SCALE GENOMIC DNA]</scope>
    <source>
        <strain evidence="2 3">NIES-2285</strain>
    </source>
</reference>
<dbReference type="PANTHER" id="PTHR43143:SF4">
    <property type="entry name" value="CALCINEURIN-LIKE PHOSPHOESTERASE DOMAIN-CONTAINING PROTEIN"/>
    <property type="match status" value="1"/>
</dbReference>
<evidence type="ECO:0000259" key="1">
    <source>
        <dbReference type="Pfam" id="PF00149"/>
    </source>
</evidence>
<protein>
    <recommendedName>
        <fullName evidence="1">Calcineurin-like phosphoesterase domain-containing protein</fullName>
    </recommendedName>
</protein>
<keyword evidence="3" id="KW-1185">Reference proteome</keyword>
<gene>
    <name evidence="2" type="ORF">KFL_006530070</name>
</gene>
<dbReference type="Gene3D" id="3.60.21.10">
    <property type="match status" value="1"/>
</dbReference>
<evidence type="ECO:0000313" key="3">
    <source>
        <dbReference type="Proteomes" id="UP000054558"/>
    </source>
</evidence>
<accession>A0A1Y1IN05</accession>
<name>A0A1Y1IN05_KLENI</name>
<evidence type="ECO:0000313" key="2">
    <source>
        <dbReference type="EMBL" id="GAQ90541.1"/>
    </source>
</evidence>
<dbReference type="GO" id="GO:0016787">
    <property type="term" value="F:hydrolase activity"/>
    <property type="evidence" value="ECO:0007669"/>
    <property type="project" value="InterPro"/>
</dbReference>
<dbReference type="InterPro" id="IPR051918">
    <property type="entry name" value="STPP_CPPED1"/>
</dbReference>